<keyword evidence="2" id="KW-0547">Nucleotide-binding</keyword>
<dbReference type="PRINTS" id="PR00094">
    <property type="entry name" value="ADENYLTKNASE"/>
</dbReference>
<evidence type="ECO:0000256" key="1">
    <source>
        <dbReference type="ARBA" id="ARBA00022679"/>
    </source>
</evidence>
<name>A0A645APB2_9ZZZZ</name>
<dbReference type="NCBIfam" id="NF001381">
    <property type="entry name" value="PRK00279.1-3"/>
    <property type="match status" value="1"/>
</dbReference>
<dbReference type="PROSITE" id="PS00113">
    <property type="entry name" value="ADENYLATE_KINASE"/>
    <property type="match status" value="1"/>
</dbReference>
<reference evidence="5" key="1">
    <citation type="submission" date="2019-08" db="EMBL/GenBank/DDBJ databases">
        <authorList>
            <person name="Kucharzyk K."/>
            <person name="Murdoch R.W."/>
            <person name="Higgins S."/>
            <person name="Loffler F."/>
        </authorList>
    </citation>
    <scope>NUCLEOTIDE SEQUENCE</scope>
</reference>
<dbReference type="EC" id="2.7.4.3" evidence="5"/>
<dbReference type="InterPro" id="IPR000850">
    <property type="entry name" value="Adenylat/UMP-CMP_kin"/>
</dbReference>
<evidence type="ECO:0000259" key="4">
    <source>
        <dbReference type="Pfam" id="PF05191"/>
    </source>
</evidence>
<dbReference type="FunFam" id="3.40.50.300:FF:000106">
    <property type="entry name" value="Adenylate kinase mitochondrial"/>
    <property type="match status" value="1"/>
</dbReference>
<sequence length="208" mass="22924">MNLIFLGPPGAGKGTHAIRLSQQLNIPQISTGDMLRSHVKEQTPLGLEAKKYMDAGELVPDDVIIGMVKVRLQEPDCKSGYIFDGFPRTAAQAEALGHFAQIDAVLNLIVSDQVIIDRLSGRRVCPDCNGTFHTKYLEDKNVCPACGGKLIQRKDDEAQTVLNRLEVYRRQTEPLIDYYAKKGLLRDANGEGGLDENYAEVLEALGIQ</sequence>
<dbReference type="Gene3D" id="3.40.50.300">
    <property type="entry name" value="P-loop containing nucleotide triphosphate hydrolases"/>
    <property type="match status" value="1"/>
</dbReference>
<organism evidence="5">
    <name type="scientific">bioreactor metagenome</name>
    <dbReference type="NCBI Taxonomy" id="1076179"/>
    <lineage>
        <taxon>unclassified sequences</taxon>
        <taxon>metagenomes</taxon>
        <taxon>ecological metagenomes</taxon>
    </lineage>
</organism>
<dbReference type="GO" id="GO:0004017">
    <property type="term" value="F:AMP kinase activity"/>
    <property type="evidence" value="ECO:0007669"/>
    <property type="project" value="UniProtKB-EC"/>
</dbReference>
<gene>
    <name evidence="5" type="primary">adk_33</name>
    <name evidence="5" type="ORF">SDC9_101680</name>
</gene>
<evidence type="ECO:0000256" key="2">
    <source>
        <dbReference type="ARBA" id="ARBA00022741"/>
    </source>
</evidence>
<dbReference type="CDD" id="cd01428">
    <property type="entry name" value="ADK"/>
    <property type="match status" value="1"/>
</dbReference>
<dbReference type="PANTHER" id="PTHR23359">
    <property type="entry name" value="NUCLEOTIDE KINASE"/>
    <property type="match status" value="1"/>
</dbReference>
<dbReference type="Pfam" id="PF00406">
    <property type="entry name" value="ADK"/>
    <property type="match status" value="1"/>
</dbReference>
<comment type="caution">
    <text evidence="5">The sequence shown here is derived from an EMBL/GenBank/DDBJ whole genome shotgun (WGS) entry which is preliminary data.</text>
</comment>
<dbReference type="InterPro" id="IPR033690">
    <property type="entry name" value="Adenylat_kinase_CS"/>
</dbReference>
<evidence type="ECO:0000313" key="5">
    <source>
        <dbReference type="EMBL" id="MPM54897.1"/>
    </source>
</evidence>
<proteinExistence type="inferred from homology"/>
<dbReference type="AlphaFoldDB" id="A0A645APB2"/>
<keyword evidence="3 5" id="KW-0418">Kinase</keyword>
<evidence type="ECO:0000256" key="3">
    <source>
        <dbReference type="ARBA" id="ARBA00022777"/>
    </source>
</evidence>
<dbReference type="NCBIfam" id="NF001380">
    <property type="entry name" value="PRK00279.1-2"/>
    <property type="match status" value="1"/>
</dbReference>
<dbReference type="InterPro" id="IPR007862">
    <property type="entry name" value="Adenylate_kinase_lid-dom"/>
</dbReference>
<dbReference type="EMBL" id="VSSQ01015015">
    <property type="protein sequence ID" value="MPM54897.1"/>
    <property type="molecule type" value="Genomic_DNA"/>
</dbReference>
<dbReference type="Pfam" id="PF05191">
    <property type="entry name" value="ADK_lid"/>
    <property type="match status" value="1"/>
</dbReference>
<dbReference type="InterPro" id="IPR006259">
    <property type="entry name" value="Adenyl_kin_sub"/>
</dbReference>
<dbReference type="InterPro" id="IPR027417">
    <property type="entry name" value="P-loop_NTPase"/>
</dbReference>
<dbReference type="GO" id="GO:0005524">
    <property type="term" value="F:ATP binding"/>
    <property type="evidence" value="ECO:0007669"/>
    <property type="project" value="InterPro"/>
</dbReference>
<accession>A0A645APB2</accession>
<dbReference type="NCBIfam" id="NF011100">
    <property type="entry name" value="PRK14527.1"/>
    <property type="match status" value="1"/>
</dbReference>
<dbReference type="SUPFAM" id="SSF52540">
    <property type="entry name" value="P-loop containing nucleoside triphosphate hydrolases"/>
    <property type="match status" value="1"/>
</dbReference>
<dbReference type="NCBIfam" id="TIGR01351">
    <property type="entry name" value="adk"/>
    <property type="match status" value="1"/>
</dbReference>
<dbReference type="HAMAP" id="MF_00235">
    <property type="entry name" value="Adenylate_kinase_Adk"/>
    <property type="match status" value="1"/>
</dbReference>
<feature type="domain" description="Adenylate kinase active site lid" evidence="4">
    <location>
        <begin position="122"/>
        <end position="155"/>
    </location>
</feature>
<keyword evidence="1 5" id="KW-0808">Transferase</keyword>
<protein>
    <submittedName>
        <fullName evidence="5">Adenylate kinase</fullName>
        <ecNumber evidence="5">2.7.4.3</ecNumber>
    </submittedName>
</protein>